<dbReference type="OrthoDB" id="9812260at2"/>
<keyword evidence="1" id="KW-1133">Transmembrane helix</keyword>
<feature type="domain" description="GGDEF" evidence="3">
    <location>
        <begin position="440"/>
        <end position="572"/>
    </location>
</feature>
<dbReference type="Pfam" id="PF00990">
    <property type="entry name" value="GGDEF"/>
    <property type="match status" value="1"/>
</dbReference>
<organism evidence="4 5">
    <name type="scientific">Pseudohaliea rubra DSM 19751</name>
    <dbReference type="NCBI Taxonomy" id="1265313"/>
    <lineage>
        <taxon>Bacteria</taxon>
        <taxon>Pseudomonadati</taxon>
        <taxon>Pseudomonadota</taxon>
        <taxon>Gammaproteobacteria</taxon>
        <taxon>Cellvibrionales</taxon>
        <taxon>Halieaceae</taxon>
        <taxon>Pseudohaliea</taxon>
    </lineage>
</organism>
<dbReference type="InterPro" id="IPR000160">
    <property type="entry name" value="GGDEF_dom"/>
</dbReference>
<evidence type="ECO:0000259" key="3">
    <source>
        <dbReference type="PROSITE" id="PS50887"/>
    </source>
</evidence>
<dbReference type="PATRIC" id="fig|1265313.6.peg.696"/>
<dbReference type="RefSeq" id="WP_052094551.1">
    <property type="nucleotide sequence ID" value="NZ_KN234763.1"/>
</dbReference>
<dbReference type="AlphaFoldDB" id="A0A095VTA4"/>
<dbReference type="eggNOG" id="COG2199">
    <property type="taxonomic scope" value="Bacteria"/>
</dbReference>
<dbReference type="SMART" id="SM00267">
    <property type="entry name" value="GGDEF"/>
    <property type="match status" value="1"/>
</dbReference>
<accession>A0A095VTA4</accession>
<evidence type="ECO:0000256" key="1">
    <source>
        <dbReference type="SAM" id="Phobius"/>
    </source>
</evidence>
<feature type="transmembrane region" description="Helical" evidence="1">
    <location>
        <begin position="315"/>
        <end position="332"/>
    </location>
</feature>
<feature type="signal peptide" evidence="2">
    <location>
        <begin position="1"/>
        <end position="30"/>
    </location>
</feature>
<dbReference type="InterPro" id="IPR052163">
    <property type="entry name" value="DGC-Regulatory_Protein"/>
</dbReference>
<feature type="transmembrane region" description="Helical" evidence="1">
    <location>
        <begin position="367"/>
        <end position="391"/>
    </location>
</feature>
<dbReference type="SUPFAM" id="SSF55073">
    <property type="entry name" value="Nucleotide cyclase"/>
    <property type="match status" value="1"/>
</dbReference>
<keyword evidence="1" id="KW-0472">Membrane</keyword>
<feature type="transmembrane region" description="Helical" evidence="1">
    <location>
        <begin position="190"/>
        <end position="213"/>
    </location>
</feature>
<keyword evidence="1" id="KW-0812">Transmembrane</keyword>
<dbReference type="Gene3D" id="2.60.40.2380">
    <property type="match status" value="1"/>
</dbReference>
<dbReference type="PROSITE" id="PS50887">
    <property type="entry name" value="GGDEF"/>
    <property type="match status" value="1"/>
</dbReference>
<feature type="transmembrane region" description="Helical" evidence="1">
    <location>
        <begin position="289"/>
        <end position="309"/>
    </location>
</feature>
<keyword evidence="5" id="KW-1185">Reference proteome</keyword>
<dbReference type="InterPro" id="IPR029787">
    <property type="entry name" value="Nucleotide_cyclase"/>
</dbReference>
<gene>
    <name evidence="4" type="ORF">HRUBRA_00702</name>
</gene>
<dbReference type="InterPro" id="IPR011623">
    <property type="entry name" value="7TMR_DISM_rcpt_extracell_dom1"/>
</dbReference>
<dbReference type="HOGENOM" id="CLU_000445_105_4_6"/>
<comment type="caution">
    <text evidence="4">The sequence shown here is derived from an EMBL/GenBank/DDBJ whole genome shotgun (WGS) entry which is preliminary data.</text>
</comment>
<protein>
    <recommendedName>
        <fullName evidence="3">GGDEF domain-containing protein</fullName>
    </recommendedName>
</protein>
<dbReference type="CDD" id="cd01949">
    <property type="entry name" value="GGDEF"/>
    <property type="match status" value="1"/>
</dbReference>
<dbReference type="NCBIfam" id="TIGR00254">
    <property type="entry name" value="GGDEF"/>
    <property type="match status" value="1"/>
</dbReference>
<dbReference type="Gene3D" id="3.30.70.270">
    <property type="match status" value="1"/>
</dbReference>
<dbReference type="PANTHER" id="PTHR46663:SF2">
    <property type="entry name" value="GGDEF DOMAIN-CONTAINING PROTEIN"/>
    <property type="match status" value="1"/>
</dbReference>
<dbReference type="EMBL" id="AUVB01000021">
    <property type="protein sequence ID" value="KGE04677.1"/>
    <property type="molecule type" value="Genomic_DNA"/>
</dbReference>
<dbReference type="InterPro" id="IPR043128">
    <property type="entry name" value="Rev_trsase/Diguanyl_cyclase"/>
</dbReference>
<dbReference type="Proteomes" id="UP000029640">
    <property type="component" value="Unassembled WGS sequence"/>
</dbReference>
<dbReference type="STRING" id="1265313.HRUBRA_00702"/>
<sequence length="579" mass="62062">MTARKRLRAGLTIGLLALTTLLLLPLSAAAARPPVLLDPGPDGQPLSGAVAVANDAPLAAVLADSVSWHYPEQTLRTTRDAPFWLRIHFRITDPERSLLLELPTTALGIAEFHGPYDAAGEALRGPVQSGLRKPYATRPLGSERAVMPLGALSPGNYHAYLRVQADLTHAVTPIAWELTDYQYERAHKRLFDGICYGVLLTLLVYNLALTAVFRDSSYGYYVVACGFALLTLATFNGHAAHYLWPGNPWLIEHSYQIAPALWLAFSGLFARAFLAIASRSPRVDIALKLAIAAALGNALLGVAGFTSVSHRSTEIIALAGSLLMIVVSFRSWRRGYAPALWYMLAIGALFVTIGLTVLVSWGLDDSAFLLGNALQMGILAEMVGLAMALSARIRGMQAEKLELTLRSRVLAEAAATDALTGVANRNGLAEGAREILARPGEHALMLLDLDHFKEVNDTRGHAAGDAVLTAVAGRLRQQLRESDLIARSGGDEFVVLLGASPGRAQLEAMAQRLAERLSEPVSWQGVELKSPASIGIALGPQDGHDLDALMLAADRAMYHSKRSRGAYAFFDSLAGGQGS</sequence>
<dbReference type="Pfam" id="PF07695">
    <property type="entry name" value="7TMR-DISM_7TM"/>
    <property type="match status" value="1"/>
</dbReference>
<reference evidence="4 5" key="1">
    <citation type="journal article" date="2014" name="Genome Announc.">
        <title>Genome Sequence of Gammaproteobacterial Pseudohaliea rubra Type Strain DSM 19751, Isolated from Coastal Seawater of the Mediterranean Sea.</title>
        <authorList>
            <person name="Spring S."/>
            <person name="Fiebig A."/>
            <person name="Riedel T."/>
            <person name="Goker M."/>
            <person name="Klenk H.P."/>
        </authorList>
    </citation>
    <scope>NUCLEOTIDE SEQUENCE [LARGE SCALE GENOMIC DNA]</scope>
    <source>
        <strain evidence="4 5">DSM 19751</strain>
    </source>
</reference>
<evidence type="ECO:0000256" key="2">
    <source>
        <dbReference type="SAM" id="SignalP"/>
    </source>
</evidence>
<dbReference type="InterPro" id="IPR011622">
    <property type="entry name" value="7TMR_DISM_rcpt_extracell_dom2"/>
</dbReference>
<name>A0A095VTA4_9GAMM</name>
<proteinExistence type="predicted"/>
<feature type="transmembrane region" description="Helical" evidence="1">
    <location>
        <begin position="220"/>
        <end position="244"/>
    </location>
</feature>
<evidence type="ECO:0000313" key="5">
    <source>
        <dbReference type="Proteomes" id="UP000029640"/>
    </source>
</evidence>
<evidence type="ECO:0000313" key="4">
    <source>
        <dbReference type="EMBL" id="KGE04677.1"/>
    </source>
</evidence>
<dbReference type="PANTHER" id="PTHR46663">
    <property type="entry name" value="DIGUANYLATE CYCLASE DGCT-RELATED"/>
    <property type="match status" value="1"/>
</dbReference>
<feature type="chain" id="PRO_5001919681" description="GGDEF domain-containing protein" evidence="2">
    <location>
        <begin position="31"/>
        <end position="579"/>
    </location>
</feature>
<feature type="transmembrane region" description="Helical" evidence="1">
    <location>
        <begin position="339"/>
        <end position="361"/>
    </location>
</feature>
<keyword evidence="2" id="KW-0732">Signal</keyword>
<feature type="transmembrane region" description="Helical" evidence="1">
    <location>
        <begin position="256"/>
        <end position="277"/>
    </location>
</feature>
<dbReference type="Pfam" id="PF07696">
    <property type="entry name" value="7TMR-DISMED2"/>
    <property type="match status" value="1"/>
</dbReference>